<feature type="signal peptide" evidence="8">
    <location>
        <begin position="1"/>
        <end position="20"/>
    </location>
</feature>
<evidence type="ECO:0000313" key="10">
    <source>
        <dbReference type="Proteomes" id="UP001157439"/>
    </source>
</evidence>
<dbReference type="InterPro" id="IPR012127">
    <property type="entry name" value="Cyt_c_prime"/>
</dbReference>
<proteinExistence type="predicted"/>
<dbReference type="Proteomes" id="UP001157439">
    <property type="component" value="Unassembled WGS sequence"/>
</dbReference>
<dbReference type="GO" id="GO:0005506">
    <property type="term" value="F:iron ion binding"/>
    <property type="evidence" value="ECO:0007669"/>
    <property type="project" value="InterPro"/>
</dbReference>
<dbReference type="GO" id="GO:0009055">
    <property type="term" value="F:electron transfer activity"/>
    <property type="evidence" value="ECO:0007669"/>
    <property type="project" value="InterPro"/>
</dbReference>
<protein>
    <submittedName>
        <fullName evidence="9">Cytochrome c</fullName>
    </submittedName>
</protein>
<feature type="binding site" description="axial binding residue" evidence="6">
    <location>
        <position position="144"/>
    </location>
    <ligand>
        <name>heme c</name>
        <dbReference type="ChEBI" id="CHEBI:61717"/>
    </ligand>
    <ligandPart>
        <name>Fe</name>
        <dbReference type="ChEBI" id="CHEBI:18248"/>
    </ligandPart>
</feature>
<name>A0AA37WY27_9GAMM</name>
<dbReference type="InterPro" id="IPR010980">
    <property type="entry name" value="Cyt_c/b562"/>
</dbReference>
<dbReference type="PIRSF" id="PIRSF000027">
    <property type="entry name" value="Cytc_c_prime"/>
    <property type="match status" value="1"/>
</dbReference>
<dbReference type="RefSeq" id="WP_095498083.1">
    <property type="nucleotide sequence ID" value="NZ_BSPO01000001.1"/>
</dbReference>
<keyword evidence="8" id="KW-0732">Signal</keyword>
<reference evidence="9 10" key="1">
    <citation type="journal article" date="2014" name="Int. J. Syst. Evol. Microbiol.">
        <title>Complete genome sequence of Corynebacterium casei LMG S-19264T (=DSM 44701T), isolated from a smear-ripened cheese.</title>
        <authorList>
            <consortium name="US DOE Joint Genome Institute (JGI-PGF)"/>
            <person name="Walter F."/>
            <person name="Albersmeier A."/>
            <person name="Kalinowski J."/>
            <person name="Ruckert C."/>
        </authorList>
    </citation>
    <scope>NUCLEOTIDE SEQUENCE [LARGE SCALE GENOMIC DNA]</scope>
    <source>
        <strain evidence="9 10">NBRC 112785</strain>
    </source>
</reference>
<gene>
    <name evidence="9" type="ORF">GCM10007894_05130</name>
</gene>
<dbReference type="InterPro" id="IPR002321">
    <property type="entry name" value="Cyt_c_II"/>
</dbReference>
<evidence type="ECO:0000256" key="6">
    <source>
        <dbReference type="PIRSR" id="PIRSR000027-1"/>
    </source>
</evidence>
<feature type="binding site" description="covalent" evidence="7">
    <location>
        <position position="143"/>
    </location>
    <ligand>
        <name>heme c</name>
        <dbReference type="ChEBI" id="CHEBI:61717"/>
    </ligand>
</feature>
<dbReference type="GO" id="GO:0042597">
    <property type="term" value="C:periplasmic space"/>
    <property type="evidence" value="ECO:0007669"/>
    <property type="project" value="InterPro"/>
</dbReference>
<evidence type="ECO:0000256" key="7">
    <source>
        <dbReference type="PIRSR" id="PIRSR000027-2"/>
    </source>
</evidence>
<dbReference type="SUPFAM" id="SSF47175">
    <property type="entry name" value="Cytochromes"/>
    <property type="match status" value="1"/>
</dbReference>
<keyword evidence="5 6" id="KW-0408">Iron</keyword>
<keyword evidence="4" id="KW-0249">Electron transport</keyword>
<evidence type="ECO:0000256" key="4">
    <source>
        <dbReference type="ARBA" id="ARBA00022982"/>
    </source>
</evidence>
<comment type="caution">
    <text evidence="9">The sequence shown here is derived from an EMBL/GenBank/DDBJ whole genome shotgun (WGS) entry which is preliminary data.</text>
</comment>
<accession>A0AA37WY27</accession>
<evidence type="ECO:0000313" key="9">
    <source>
        <dbReference type="EMBL" id="GLS82536.1"/>
    </source>
</evidence>
<keyword evidence="10" id="KW-1185">Reference proteome</keyword>
<evidence type="ECO:0000256" key="2">
    <source>
        <dbReference type="ARBA" id="ARBA00022617"/>
    </source>
</evidence>
<dbReference type="Pfam" id="PF01322">
    <property type="entry name" value="Cytochrom_C_2"/>
    <property type="match status" value="1"/>
</dbReference>
<keyword evidence="3 6" id="KW-0479">Metal-binding</keyword>
<evidence type="ECO:0000256" key="8">
    <source>
        <dbReference type="SAM" id="SignalP"/>
    </source>
</evidence>
<sequence length="150" mass="16189">MFKKASAALIGLAVCGAVVASEFRSPEAAIEYRQKAFSLMAHNFGNMGDMLKGKKAFNADEFAQRAANVAALAHIPAEGFEDGTDKGDTEALPKVWDNMDDFNKRLLDLQNDSAKLAEVAAAKADKKALGQAFKQVAMNCKGCHDTYKKD</sequence>
<evidence type="ECO:0000256" key="3">
    <source>
        <dbReference type="ARBA" id="ARBA00022723"/>
    </source>
</evidence>
<dbReference type="AlphaFoldDB" id="A0AA37WY27"/>
<dbReference type="PROSITE" id="PS51009">
    <property type="entry name" value="CYTCII"/>
    <property type="match status" value="1"/>
</dbReference>
<feature type="binding site" description="covalent" evidence="7">
    <location>
        <position position="140"/>
    </location>
    <ligand>
        <name>heme c</name>
        <dbReference type="ChEBI" id="CHEBI:61717"/>
    </ligand>
</feature>
<dbReference type="EMBL" id="BSPO01000001">
    <property type="protein sequence ID" value="GLS82536.1"/>
    <property type="molecule type" value="Genomic_DNA"/>
</dbReference>
<keyword evidence="1" id="KW-0813">Transport</keyword>
<dbReference type="GO" id="GO:0022900">
    <property type="term" value="P:electron transport chain"/>
    <property type="evidence" value="ECO:0007669"/>
    <property type="project" value="InterPro"/>
</dbReference>
<evidence type="ECO:0000256" key="5">
    <source>
        <dbReference type="ARBA" id="ARBA00023004"/>
    </source>
</evidence>
<dbReference type="GO" id="GO:0020037">
    <property type="term" value="F:heme binding"/>
    <property type="evidence" value="ECO:0007669"/>
    <property type="project" value="InterPro"/>
</dbReference>
<organism evidence="9 10">
    <name type="scientific">Paraferrimonas haliotis</name>
    <dbReference type="NCBI Taxonomy" id="2013866"/>
    <lineage>
        <taxon>Bacteria</taxon>
        <taxon>Pseudomonadati</taxon>
        <taxon>Pseudomonadota</taxon>
        <taxon>Gammaproteobacteria</taxon>
        <taxon>Alteromonadales</taxon>
        <taxon>Ferrimonadaceae</taxon>
        <taxon>Paraferrimonas</taxon>
    </lineage>
</organism>
<feature type="chain" id="PRO_5041240572" evidence="8">
    <location>
        <begin position="21"/>
        <end position="150"/>
    </location>
</feature>
<keyword evidence="2 7" id="KW-0349">Heme</keyword>
<evidence type="ECO:0000256" key="1">
    <source>
        <dbReference type="ARBA" id="ARBA00022448"/>
    </source>
</evidence>
<comment type="PTM">
    <text evidence="7">Binds 1 heme group per subunit.</text>
</comment>
<dbReference type="Gene3D" id="1.20.120.10">
    <property type="entry name" value="Cytochrome c/b562"/>
    <property type="match status" value="1"/>
</dbReference>